<evidence type="ECO:0000256" key="4">
    <source>
        <dbReference type="ARBA" id="ARBA00024746"/>
    </source>
</evidence>
<dbReference type="Pfam" id="PF13860">
    <property type="entry name" value="FlgD_ig"/>
    <property type="match status" value="1"/>
</dbReference>
<organism evidence="8 9">
    <name type="scientific">Shewanella fodinae</name>
    <dbReference type="NCBI Taxonomy" id="552357"/>
    <lineage>
        <taxon>Bacteria</taxon>
        <taxon>Pseudomonadati</taxon>
        <taxon>Pseudomonadota</taxon>
        <taxon>Gammaproteobacteria</taxon>
        <taxon>Alteromonadales</taxon>
        <taxon>Shewanellaceae</taxon>
        <taxon>Shewanella</taxon>
    </lineage>
</organism>
<dbReference type="InterPro" id="IPR005648">
    <property type="entry name" value="FlgD"/>
</dbReference>
<dbReference type="OrthoDB" id="9785233at2"/>
<protein>
    <recommendedName>
        <fullName evidence="2 5">Basal-body rod modification protein FlgD</fullName>
    </recommendedName>
</protein>
<dbReference type="GO" id="GO:0044781">
    <property type="term" value="P:bacterial-type flagellum organization"/>
    <property type="evidence" value="ECO:0007669"/>
    <property type="project" value="UniProtKB-UniRule"/>
</dbReference>
<dbReference type="EMBL" id="SLWF01000022">
    <property type="protein sequence ID" value="TCN81718.1"/>
    <property type="molecule type" value="Genomic_DNA"/>
</dbReference>
<dbReference type="Pfam" id="PF03963">
    <property type="entry name" value="FlgD"/>
    <property type="match status" value="1"/>
</dbReference>
<evidence type="ECO:0000256" key="5">
    <source>
        <dbReference type="RuleBase" id="RU362076"/>
    </source>
</evidence>
<dbReference type="InterPro" id="IPR025965">
    <property type="entry name" value="FlgD/Vpr_Ig-like"/>
</dbReference>
<comment type="caution">
    <text evidence="8">The sequence shown here is derived from an EMBL/GenBank/DDBJ whole genome shotgun (WGS) entry which is preliminary data.</text>
</comment>
<keyword evidence="8" id="KW-0282">Flagellum</keyword>
<comment type="similarity">
    <text evidence="1 5">Belongs to the FlgD family.</text>
</comment>
<feature type="domain" description="FlgD/Vpr Ig-like" evidence="7">
    <location>
        <begin position="107"/>
        <end position="172"/>
    </location>
</feature>
<accession>A0A4R2F6C6</accession>
<comment type="function">
    <text evidence="4 5">Required for flagellar hook formation. May act as a scaffolding protein.</text>
</comment>
<keyword evidence="8" id="KW-0969">Cilium</keyword>
<sequence>MSVDSVTGAASSSSTSNSHSMIASNGEDLSNMFLNLLVAQISHQNPLNPQDGTQFVSQLAQFSSLESLQSIKQNTAANQTSLNSLQVLEATKLVGTDVNVQTNTQVLEQPGNIKGQVNLSAAVDSVTAQLYNADGELIEQQQLPYSGEGTLNFQFEDQDAGVYTVKVYAASNGLTANLQPWLSGQVERVSVGNSAADILLQVNGLGNFNLSDINQLVTQS</sequence>
<keyword evidence="8" id="KW-0966">Cell projection</keyword>
<gene>
    <name evidence="8" type="ORF">EDC91_12247</name>
</gene>
<evidence type="ECO:0000256" key="1">
    <source>
        <dbReference type="ARBA" id="ARBA00010577"/>
    </source>
</evidence>
<evidence type="ECO:0000313" key="8">
    <source>
        <dbReference type="EMBL" id="TCN81718.1"/>
    </source>
</evidence>
<evidence type="ECO:0000256" key="2">
    <source>
        <dbReference type="ARBA" id="ARBA00016013"/>
    </source>
</evidence>
<keyword evidence="3 5" id="KW-1005">Bacterial flagellum biogenesis</keyword>
<name>A0A4R2F6C6_9GAMM</name>
<dbReference type="Proteomes" id="UP000294832">
    <property type="component" value="Unassembled WGS sequence"/>
</dbReference>
<dbReference type="AlphaFoldDB" id="A0A4R2F6C6"/>
<evidence type="ECO:0000256" key="6">
    <source>
        <dbReference type="SAM" id="MobiDB-lite"/>
    </source>
</evidence>
<proteinExistence type="inferred from homology"/>
<dbReference type="Gene3D" id="2.30.30.910">
    <property type="match status" value="1"/>
</dbReference>
<dbReference type="Gene3D" id="2.60.40.4070">
    <property type="match status" value="1"/>
</dbReference>
<dbReference type="RefSeq" id="WP_133039691.1">
    <property type="nucleotide sequence ID" value="NZ_SLWF01000022.1"/>
</dbReference>
<evidence type="ECO:0000256" key="3">
    <source>
        <dbReference type="ARBA" id="ARBA00022795"/>
    </source>
</evidence>
<reference evidence="8 9" key="1">
    <citation type="submission" date="2019-03" db="EMBL/GenBank/DDBJ databases">
        <title>Freshwater and sediment microbial communities from various areas in North America, analyzing microbe dynamics in response to fracking.</title>
        <authorList>
            <person name="Lamendella R."/>
        </authorList>
    </citation>
    <scope>NUCLEOTIDE SEQUENCE [LARGE SCALE GENOMIC DNA]</scope>
    <source>
        <strain evidence="8 9">74A</strain>
    </source>
</reference>
<feature type="region of interest" description="Disordered" evidence="6">
    <location>
        <begin position="1"/>
        <end position="23"/>
    </location>
</feature>
<keyword evidence="9" id="KW-1185">Reference proteome</keyword>
<evidence type="ECO:0000313" key="9">
    <source>
        <dbReference type="Proteomes" id="UP000294832"/>
    </source>
</evidence>
<evidence type="ECO:0000259" key="7">
    <source>
        <dbReference type="Pfam" id="PF13860"/>
    </source>
</evidence>